<protein>
    <submittedName>
        <fullName evidence="1">Uncharacterized protein</fullName>
    </submittedName>
</protein>
<proteinExistence type="predicted"/>
<keyword evidence="2" id="KW-1185">Reference proteome</keyword>
<reference evidence="1 2" key="1">
    <citation type="journal article" date="2013" name="Curr. Biol.">
        <title>The Genome of the Foraminiferan Reticulomyxa filosa.</title>
        <authorList>
            <person name="Glockner G."/>
            <person name="Hulsmann N."/>
            <person name="Schleicher M."/>
            <person name="Noegel A.A."/>
            <person name="Eichinger L."/>
            <person name="Gallinger C."/>
            <person name="Pawlowski J."/>
            <person name="Sierra R."/>
            <person name="Euteneuer U."/>
            <person name="Pillet L."/>
            <person name="Moustafa A."/>
            <person name="Platzer M."/>
            <person name="Groth M."/>
            <person name="Szafranski K."/>
            <person name="Schliwa M."/>
        </authorList>
    </citation>
    <scope>NUCLEOTIDE SEQUENCE [LARGE SCALE GENOMIC DNA]</scope>
</reference>
<accession>X6LNF3</accession>
<comment type="caution">
    <text evidence="1">The sequence shown here is derived from an EMBL/GenBank/DDBJ whole genome shotgun (WGS) entry which is preliminary data.</text>
</comment>
<dbReference type="AlphaFoldDB" id="X6LNF3"/>
<sequence length="115" mass="13903">MMTMKDNNHLLFITFQFNNIIVFDLNTFQFIKHDILPTNDFISYNCFVSKLENVQGQEVMKLNQKKINKIIKCCCFVERQDYQLNMMKITTLFNFIKYLFVMNDTPFKYYAYVCV</sequence>
<dbReference type="Proteomes" id="UP000023152">
    <property type="component" value="Unassembled WGS sequence"/>
</dbReference>
<evidence type="ECO:0000313" key="1">
    <source>
        <dbReference type="EMBL" id="ETO03154.1"/>
    </source>
</evidence>
<dbReference type="EMBL" id="ASPP01034018">
    <property type="protein sequence ID" value="ETO03154.1"/>
    <property type="molecule type" value="Genomic_DNA"/>
</dbReference>
<organism evidence="1 2">
    <name type="scientific">Reticulomyxa filosa</name>
    <dbReference type="NCBI Taxonomy" id="46433"/>
    <lineage>
        <taxon>Eukaryota</taxon>
        <taxon>Sar</taxon>
        <taxon>Rhizaria</taxon>
        <taxon>Retaria</taxon>
        <taxon>Foraminifera</taxon>
        <taxon>Monothalamids</taxon>
        <taxon>Reticulomyxidae</taxon>
        <taxon>Reticulomyxa</taxon>
    </lineage>
</organism>
<name>X6LNF3_RETFI</name>
<gene>
    <name evidence="1" type="ORF">RFI_34257</name>
</gene>
<evidence type="ECO:0000313" key="2">
    <source>
        <dbReference type="Proteomes" id="UP000023152"/>
    </source>
</evidence>